<evidence type="ECO:0000313" key="3">
    <source>
        <dbReference type="Proteomes" id="UP000278085"/>
    </source>
</evidence>
<reference evidence="2 3" key="1">
    <citation type="submission" date="2018-12" db="EMBL/GenBank/DDBJ databases">
        <authorList>
            <person name="Yang E."/>
        </authorList>
    </citation>
    <scope>NUCLEOTIDE SEQUENCE [LARGE SCALE GENOMIC DNA]</scope>
    <source>
        <strain evidence="2 3">SOD</strain>
    </source>
</reference>
<evidence type="ECO:0000259" key="1">
    <source>
        <dbReference type="Pfam" id="PF24733"/>
    </source>
</evidence>
<dbReference type="Pfam" id="PF24733">
    <property type="entry name" value="DUF7684"/>
    <property type="match status" value="1"/>
</dbReference>
<dbReference type="RefSeq" id="WP_126073421.1">
    <property type="nucleotide sequence ID" value="NZ_CP051166.1"/>
</dbReference>
<dbReference type="EMBL" id="RXLQ01000003">
    <property type="protein sequence ID" value="RSZ60060.1"/>
    <property type="molecule type" value="Genomic_DNA"/>
</dbReference>
<organism evidence="2 3">
    <name type="scientific">Massilia atriviolacea</name>
    <dbReference type="NCBI Taxonomy" id="2495579"/>
    <lineage>
        <taxon>Bacteria</taxon>
        <taxon>Pseudomonadati</taxon>
        <taxon>Pseudomonadota</taxon>
        <taxon>Betaproteobacteria</taxon>
        <taxon>Burkholderiales</taxon>
        <taxon>Oxalobacteraceae</taxon>
        <taxon>Telluria group</taxon>
        <taxon>Massilia</taxon>
    </lineage>
</organism>
<dbReference type="OrthoDB" id="7471151at2"/>
<accession>A0A430HR99</accession>
<comment type="caution">
    <text evidence="2">The sequence shown here is derived from an EMBL/GenBank/DDBJ whole genome shotgun (WGS) entry which is preliminary data.</text>
</comment>
<sequence length="140" mass="15395">MSHPVTYIHLAPGRLPTGRLKPAPYKMVVIADAAVAPEWQAQVSAWIVKSGCRYMIAWGVDCSSWDDAVDMANIEAFDFGDIPDQHFIPTSWHADDPIEEVFGFCKYDAAHPVVELKQTVLLHIADAANEDALLQAYAAA</sequence>
<gene>
    <name evidence="2" type="ORF">EJB06_07725</name>
</gene>
<protein>
    <recommendedName>
        <fullName evidence="1">DUF7684 domain-containing protein</fullName>
    </recommendedName>
</protein>
<evidence type="ECO:0000313" key="2">
    <source>
        <dbReference type="EMBL" id="RSZ60060.1"/>
    </source>
</evidence>
<proteinExistence type="predicted"/>
<dbReference type="Proteomes" id="UP000278085">
    <property type="component" value="Unassembled WGS sequence"/>
</dbReference>
<dbReference type="AlphaFoldDB" id="A0A430HR99"/>
<feature type="domain" description="DUF7684" evidence="1">
    <location>
        <begin position="5"/>
        <end position="139"/>
    </location>
</feature>
<keyword evidence="3" id="KW-1185">Reference proteome</keyword>
<name>A0A430HR99_9BURK</name>
<dbReference type="InterPro" id="IPR056101">
    <property type="entry name" value="DUF7684"/>
</dbReference>